<feature type="coiled-coil region" evidence="1">
    <location>
        <begin position="229"/>
        <end position="299"/>
    </location>
</feature>
<feature type="region of interest" description="Disordered" evidence="2">
    <location>
        <begin position="338"/>
        <end position="357"/>
    </location>
</feature>
<dbReference type="EMBL" id="JBAMMX010000001">
    <property type="protein sequence ID" value="KAK6947408.1"/>
    <property type="molecule type" value="Genomic_DNA"/>
</dbReference>
<sequence>WCLFLAGPTWQFKAMKEMYLPDLSDMHQKIAIKLQQHDSLPQQQRTEQTERPRVFKSILERMIQPLQLPKRGITPGNRDKLGSYEKQIIQLLSSTTRNRKPPSALQQEQPVPPSHIQTIQQSQSQTSRVQSHEDQMNPQLQPVKLQNSVTLIQLNNTTNVQHNLLSSLSASPSPQQNMMNSLQPTSNLDSGQGGSSSSLQQVAVGSLQQNPVSAPQQASANTMTSQSAVNVLQSNVNQLQANSSLLQQQHRKHQPEQHLVQSQQLKQLQQSHQMHQQMMQQKQQMMQQCQQQLHQQTKQQQLSQIQGHQMPQIHQMNEVNDMKMRQMGVKPGAFHQHHSAAQRTAYHHQQTKPGASFPILSPQLLQAASPQIPQNPSPQIDRQNLLTSLTKAGTPLQSGSSPFVVPPPPSPMPGDSEKVSSGVSSLANAGNSGHQQTSGAPASAPSLAIGTPGCQHHPCWLSLPLEMETMVMHQPWSLASQVFQRSLWSAL</sequence>
<keyword evidence="1" id="KW-0175">Coiled coil</keyword>
<organism evidence="3 4">
    <name type="scientific">Dillenia turbinata</name>
    <dbReference type="NCBI Taxonomy" id="194707"/>
    <lineage>
        <taxon>Eukaryota</taxon>
        <taxon>Viridiplantae</taxon>
        <taxon>Streptophyta</taxon>
        <taxon>Embryophyta</taxon>
        <taxon>Tracheophyta</taxon>
        <taxon>Spermatophyta</taxon>
        <taxon>Magnoliopsida</taxon>
        <taxon>eudicotyledons</taxon>
        <taxon>Gunneridae</taxon>
        <taxon>Pentapetalae</taxon>
        <taxon>Dilleniales</taxon>
        <taxon>Dilleniaceae</taxon>
        <taxon>Dillenia</taxon>
    </lineage>
</organism>
<proteinExistence type="predicted"/>
<dbReference type="GO" id="GO:0031490">
    <property type="term" value="F:chromatin DNA binding"/>
    <property type="evidence" value="ECO:0007669"/>
    <property type="project" value="InterPro"/>
</dbReference>
<feature type="compositionally biased region" description="Low complexity" evidence="2">
    <location>
        <begin position="195"/>
        <end position="209"/>
    </location>
</feature>
<dbReference type="PANTHER" id="PTHR33137:SF4">
    <property type="entry name" value="MEDIATOR OF RNA POLYMERASE II TRANSCRIPTION SUBUNIT 15A-RELATED"/>
    <property type="match status" value="1"/>
</dbReference>
<evidence type="ECO:0000313" key="3">
    <source>
        <dbReference type="EMBL" id="KAK6947408.1"/>
    </source>
</evidence>
<feature type="region of interest" description="Disordered" evidence="2">
    <location>
        <begin position="392"/>
        <end position="446"/>
    </location>
</feature>
<dbReference type="AlphaFoldDB" id="A0AAN8W757"/>
<feature type="region of interest" description="Disordered" evidence="2">
    <location>
        <begin position="167"/>
        <end position="221"/>
    </location>
</feature>
<feature type="compositionally biased region" description="Polar residues" evidence="2">
    <location>
        <begin position="210"/>
        <end position="221"/>
    </location>
</feature>
<dbReference type="Proteomes" id="UP001370490">
    <property type="component" value="Unassembled WGS sequence"/>
</dbReference>
<comment type="caution">
    <text evidence="3">The sequence shown here is derived from an EMBL/GenBank/DDBJ whole genome shotgun (WGS) entry which is preliminary data.</text>
</comment>
<evidence type="ECO:0008006" key="5">
    <source>
        <dbReference type="Google" id="ProtNLM"/>
    </source>
</evidence>
<feature type="compositionally biased region" description="Basic residues" evidence="2">
    <location>
        <begin position="338"/>
        <end position="350"/>
    </location>
</feature>
<evidence type="ECO:0000256" key="1">
    <source>
        <dbReference type="SAM" id="Coils"/>
    </source>
</evidence>
<evidence type="ECO:0000256" key="2">
    <source>
        <dbReference type="SAM" id="MobiDB-lite"/>
    </source>
</evidence>
<feature type="compositionally biased region" description="Polar residues" evidence="2">
    <location>
        <begin position="175"/>
        <end position="189"/>
    </location>
</feature>
<keyword evidence="4" id="KW-1185">Reference proteome</keyword>
<feature type="non-terminal residue" evidence="3">
    <location>
        <position position="1"/>
    </location>
</feature>
<protein>
    <recommendedName>
        <fullName evidence="5">Mediator complex subunit 15 KIX domain-containing protein</fullName>
    </recommendedName>
</protein>
<gene>
    <name evidence="3" type="ORF">RJ641_000881</name>
</gene>
<feature type="compositionally biased region" description="Polar residues" evidence="2">
    <location>
        <begin position="419"/>
        <end position="440"/>
    </location>
</feature>
<accession>A0AAN8W757</accession>
<reference evidence="3 4" key="1">
    <citation type="submission" date="2023-12" db="EMBL/GenBank/DDBJ databases">
        <title>A high-quality genome assembly for Dillenia turbinata (Dilleniales).</title>
        <authorList>
            <person name="Chanderbali A."/>
        </authorList>
    </citation>
    <scope>NUCLEOTIDE SEQUENCE [LARGE SCALE GENOMIC DNA]</scope>
    <source>
        <strain evidence="3">LSX21</strain>
        <tissue evidence="3">Leaf</tissue>
    </source>
</reference>
<name>A0AAN8W757_9MAGN</name>
<feature type="compositionally biased region" description="Low complexity" evidence="2">
    <location>
        <begin position="114"/>
        <end position="129"/>
    </location>
</feature>
<dbReference type="InterPro" id="IPR044661">
    <property type="entry name" value="MED15a/b/c-like"/>
</dbReference>
<dbReference type="GO" id="GO:0003713">
    <property type="term" value="F:transcription coactivator activity"/>
    <property type="evidence" value="ECO:0007669"/>
    <property type="project" value="InterPro"/>
</dbReference>
<evidence type="ECO:0000313" key="4">
    <source>
        <dbReference type="Proteomes" id="UP001370490"/>
    </source>
</evidence>
<feature type="region of interest" description="Disordered" evidence="2">
    <location>
        <begin position="95"/>
        <end position="142"/>
    </location>
</feature>
<dbReference type="PANTHER" id="PTHR33137">
    <property type="entry name" value="MEDIATOR OF RNA POLYMERASE II TRANSCRIPTION SUBUNIT 15A-RELATED"/>
    <property type="match status" value="1"/>
</dbReference>